<dbReference type="HOGENOM" id="CLU_980587_0_0_1"/>
<keyword evidence="3" id="KW-1185">Reference proteome</keyword>
<dbReference type="OrthoDB" id="2686352at2759"/>
<feature type="compositionally biased region" description="Polar residues" evidence="1">
    <location>
        <begin position="255"/>
        <end position="265"/>
    </location>
</feature>
<evidence type="ECO:0000313" key="2">
    <source>
        <dbReference type="EMBL" id="KIM62187.1"/>
    </source>
</evidence>
<feature type="compositionally biased region" description="Basic residues" evidence="1">
    <location>
        <begin position="266"/>
        <end position="284"/>
    </location>
</feature>
<evidence type="ECO:0000256" key="1">
    <source>
        <dbReference type="SAM" id="MobiDB-lite"/>
    </source>
</evidence>
<gene>
    <name evidence="2" type="ORF">SCLCIDRAFT_837641</name>
</gene>
<sequence>MGGSKVEQVSSTDSTKLGSGEDTDKVDTSSPMADTSGVPLSNSNLATTPSPPPRVSELEAMLYYRGLPSNPRLIARTGEPWYPPSGPEAYPRANELRSLGKHKLFDIWEDNLALKVHNILDENQVNWSSTEIVRIAYVDEPDGNIVLWIGVYSTPTRLSYDVGIEVAVQCKRLLLGYGIEDVDVELRESDFIQSTGPALLKPPNVVKQSAGPAPLKPTNIVNTSPAIMCNSSVKRHSRSIWPSFSKRSMTRTSLSISRSAVSQRQQVRKRLSLGMPRMKRGKQR</sequence>
<feature type="region of interest" description="Disordered" evidence="1">
    <location>
        <begin position="255"/>
        <end position="284"/>
    </location>
</feature>
<protein>
    <submittedName>
        <fullName evidence="2">Uncharacterized protein</fullName>
    </submittedName>
</protein>
<dbReference type="EMBL" id="KN822044">
    <property type="protein sequence ID" value="KIM62187.1"/>
    <property type="molecule type" value="Genomic_DNA"/>
</dbReference>
<dbReference type="AlphaFoldDB" id="A0A0C3ABB4"/>
<reference evidence="3" key="2">
    <citation type="submission" date="2015-01" db="EMBL/GenBank/DDBJ databases">
        <title>Evolutionary Origins and Diversification of the Mycorrhizal Mutualists.</title>
        <authorList>
            <consortium name="DOE Joint Genome Institute"/>
            <consortium name="Mycorrhizal Genomics Consortium"/>
            <person name="Kohler A."/>
            <person name="Kuo A."/>
            <person name="Nagy L.G."/>
            <person name="Floudas D."/>
            <person name="Copeland A."/>
            <person name="Barry K.W."/>
            <person name="Cichocki N."/>
            <person name="Veneault-Fourrey C."/>
            <person name="LaButti K."/>
            <person name="Lindquist E.A."/>
            <person name="Lipzen A."/>
            <person name="Lundell T."/>
            <person name="Morin E."/>
            <person name="Murat C."/>
            <person name="Riley R."/>
            <person name="Ohm R."/>
            <person name="Sun H."/>
            <person name="Tunlid A."/>
            <person name="Henrissat B."/>
            <person name="Grigoriev I.V."/>
            <person name="Hibbett D.S."/>
            <person name="Martin F."/>
        </authorList>
    </citation>
    <scope>NUCLEOTIDE SEQUENCE [LARGE SCALE GENOMIC DNA]</scope>
    <source>
        <strain evidence="3">Foug A</strain>
    </source>
</reference>
<feature type="compositionally biased region" description="Polar residues" evidence="1">
    <location>
        <begin position="7"/>
        <end position="17"/>
    </location>
</feature>
<dbReference type="STRING" id="1036808.A0A0C3ABB4"/>
<name>A0A0C3ABB4_9AGAM</name>
<feature type="region of interest" description="Disordered" evidence="1">
    <location>
        <begin position="1"/>
        <end position="53"/>
    </location>
</feature>
<organism evidence="2 3">
    <name type="scientific">Scleroderma citrinum Foug A</name>
    <dbReference type="NCBI Taxonomy" id="1036808"/>
    <lineage>
        <taxon>Eukaryota</taxon>
        <taxon>Fungi</taxon>
        <taxon>Dikarya</taxon>
        <taxon>Basidiomycota</taxon>
        <taxon>Agaricomycotina</taxon>
        <taxon>Agaricomycetes</taxon>
        <taxon>Agaricomycetidae</taxon>
        <taxon>Boletales</taxon>
        <taxon>Sclerodermatineae</taxon>
        <taxon>Sclerodermataceae</taxon>
        <taxon>Scleroderma</taxon>
    </lineage>
</organism>
<proteinExistence type="predicted"/>
<dbReference type="InParanoid" id="A0A0C3ABB4"/>
<dbReference type="Proteomes" id="UP000053989">
    <property type="component" value="Unassembled WGS sequence"/>
</dbReference>
<evidence type="ECO:0000313" key="3">
    <source>
        <dbReference type="Proteomes" id="UP000053989"/>
    </source>
</evidence>
<feature type="compositionally biased region" description="Polar residues" evidence="1">
    <location>
        <begin position="28"/>
        <end position="48"/>
    </location>
</feature>
<accession>A0A0C3ABB4</accession>
<reference evidence="2 3" key="1">
    <citation type="submission" date="2014-04" db="EMBL/GenBank/DDBJ databases">
        <authorList>
            <consortium name="DOE Joint Genome Institute"/>
            <person name="Kuo A."/>
            <person name="Kohler A."/>
            <person name="Nagy L.G."/>
            <person name="Floudas D."/>
            <person name="Copeland A."/>
            <person name="Barry K.W."/>
            <person name="Cichocki N."/>
            <person name="Veneault-Fourrey C."/>
            <person name="LaButti K."/>
            <person name="Lindquist E.A."/>
            <person name="Lipzen A."/>
            <person name="Lundell T."/>
            <person name="Morin E."/>
            <person name="Murat C."/>
            <person name="Sun H."/>
            <person name="Tunlid A."/>
            <person name="Henrissat B."/>
            <person name="Grigoriev I.V."/>
            <person name="Hibbett D.S."/>
            <person name="Martin F."/>
            <person name="Nordberg H.P."/>
            <person name="Cantor M.N."/>
            <person name="Hua S.X."/>
        </authorList>
    </citation>
    <scope>NUCLEOTIDE SEQUENCE [LARGE SCALE GENOMIC DNA]</scope>
    <source>
        <strain evidence="2 3">Foug A</strain>
    </source>
</reference>